<dbReference type="AlphaFoldDB" id="A0A1B1KH78"/>
<dbReference type="Gene3D" id="3.30.590.10">
    <property type="entry name" value="Glutamine synthetase/guanido kinase, catalytic domain"/>
    <property type="match status" value="1"/>
</dbReference>
<dbReference type="InterPro" id="IPR036651">
    <property type="entry name" value="Gln_synt_N_sf"/>
</dbReference>
<dbReference type="GO" id="GO:0004356">
    <property type="term" value="F:glutamine synthetase activity"/>
    <property type="evidence" value="ECO:0007669"/>
    <property type="project" value="UniProtKB-EC"/>
</dbReference>
<evidence type="ECO:0000313" key="6">
    <source>
        <dbReference type="EMBL" id="ANS31972.1"/>
    </source>
</evidence>
<dbReference type="GO" id="GO:0006542">
    <property type="term" value="P:glutamine biosynthetic process"/>
    <property type="evidence" value="ECO:0007669"/>
    <property type="project" value="InterPro"/>
</dbReference>
<dbReference type="PATRIC" id="fig|37919.13.peg.7759"/>
<keyword evidence="6" id="KW-0614">Plasmid</keyword>
<dbReference type="Pfam" id="PF00120">
    <property type="entry name" value="Gln-synt_C"/>
    <property type="match status" value="1"/>
</dbReference>
<dbReference type="EMBL" id="CP009112">
    <property type="protein sequence ID" value="ANS31972.1"/>
    <property type="molecule type" value="Genomic_DNA"/>
</dbReference>
<dbReference type="SMART" id="SM01230">
    <property type="entry name" value="Gln-synt_C"/>
    <property type="match status" value="1"/>
</dbReference>
<dbReference type="PANTHER" id="PTHR43785:SF12">
    <property type="entry name" value="TYPE-1 GLUTAMINE SYNTHETASE 2"/>
    <property type="match status" value="1"/>
</dbReference>
<dbReference type="SUPFAM" id="SSF55931">
    <property type="entry name" value="Glutamine synthetase/guanido kinase"/>
    <property type="match status" value="1"/>
</dbReference>
<dbReference type="InterPro" id="IPR008146">
    <property type="entry name" value="Gln_synth_cat_dom"/>
</dbReference>
<dbReference type="InterPro" id="IPR014746">
    <property type="entry name" value="Gln_synth/guanido_kin_cat_dom"/>
</dbReference>
<evidence type="ECO:0000256" key="3">
    <source>
        <dbReference type="PROSITE-ProRule" id="PRU01331"/>
    </source>
</evidence>
<keyword evidence="2 6" id="KW-0436">Ligase</keyword>
<reference evidence="6 7" key="1">
    <citation type="submission" date="2014-07" db="EMBL/GenBank/DDBJ databases">
        <authorList>
            <person name="Zhang J.E."/>
            <person name="Yang H."/>
            <person name="Guo J."/>
            <person name="Deng Z."/>
            <person name="Luo H."/>
            <person name="Luo M."/>
            <person name="Zhao B."/>
        </authorList>
    </citation>
    <scope>NUCLEOTIDE SEQUENCE [LARGE SCALE GENOMIC DNA]</scope>
    <source>
        <strain evidence="6 7">1CP</strain>
        <plasmid evidence="7">Plasmid pr1cp1</plasmid>
    </source>
</reference>
<organism evidence="6 7">
    <name type="scientific">Rhodococcus opacus</name>
    <name type="common">Nocardia opaca</name>
    <dbReference type="NCBI Taxonomy" id="37919"/>
    <lineage>
        <taxon>Bacteria</taxon>
        <taxon>Bacillati</taxon>
        <taxon>Actinomycetota</taxon>
        <taxon>Actinomycetes</taxon>
        <taxon>Mycobacteriales</taxon>
        <taxon>Nocardiaceae</taxon>
        <taxon>Rhodococcus</taxon>
    </lineage>
</organism>
<dbReference type="PANTHER" id="PTHR43785">
    <property type="entry name" value="GAMMA-GLUTAMYLPUTRESCINE SYNTHETASE"/>
    <property type="match status" value="1"/>
</dbReference>
<dbReference type="EC" id="6.3.1.2" evidence="6"/>
<comment type="similarity">
    <text evidence="1 3 4">Belongs to the glutamine synthetase family.</text>
</comment>
<evidence type="ECO:0000259" key="5">
    <source>
        <dbReference type="PROSITE" id="PS51987"/>
    </source>
</evidence>
<dbReference type="RefSeq" id="WP_065493513.1">
    <property type="nucleotide sequence ID" value="NZ_CP009112.1"/>
</dbReference>
<proteinExistence type="inferred from homology"/>
<gene>
    <name evidence="6" type="ORF">R1CP_36830</name>
</gene>
<dbReference type="PROSITE" id="PS51987">
    <property type="entry name" value="GS_CATALYTIC"/>
    <property type="match status" value="1"/>
</dbReference>
<geneLocation type="plasmid" evidence="7">
    <name>pr1cp1</name>
</geneLocation>
<evidence type="ECO:0000313" key="7">
    <source>
        <dbReference type="Proteomes" id="UP000186108"/>
    </source>
</evidence>
<dbReference type="SUPFAM" id="SSF54368">
    <property type="entry name" value="Glutamine synthetase, N-terminal domain"/>
    <property type="match status" value="1"/>
</dbReference>
<evidence type="ECO:0000256" key="4">
    <source>
        <dbReference type="RuleBase" id="RU000384"/>
    </source>
</evidence>
<protein>
    <submittedName>
        <fullName evidence="6">L-glutamine synthetase</fullName>
        <ecNumber evidence="6">6.3.1.2</ecNumber>
    </submittedName>
</protein>
<accession>A0A1B1KH78</accession>
<sequence length="433" mass="47647">MSNHVSMTQLEVPDYDLGLRGKLVKSDKTASPASLAFCTIIYGLSLTDEVTDTPFSNAENGYPDMALVPDESTRIDLPWRLGTQAVIGDHVTADGDPFEASPRGVLKSLIERYRALDLEPVLGYEYEVWIFQENKDCERGDLTRFQPFGATENAYSLTRAAEIDRFAQQFIDRMDEVDIEIEAFHAELGPGFFEFTLTPQTALRAADNAARARQYLRDLCAEHGLRASFMAKPFADKSGAGGHVHSSLGRDGQNVFASEPGKLSPEGCHYLAGLVSSMPDLALMFNPFVNSYKRIAPGMFVAEKAAWGYDDRNVACRVLLGGITSARVEHRRPGADANPYIIADALLAGGLDGLQRSLDLPRSGSRDAGAVDLPSNLGQAVSLFESSTLAADLLGKTFTQSYAATRRAELERFEQWMHNSITDWELSRHLEHQ</sequence>
<name>A0A1B1KH78_RHOOP</name>
<evidence type="ECO:0000256" key="1">
    <source>
        <dbReference type="ARBA" id="ARBA00009897"/>
    </source>
</evidence>
<feature type="domain" description="GS catalytic" evidence="5">
    <location>
        <begin position="102"/>
        <end position="433"/>
    </location>
</feature>
<dbReference type="Proteomes" id="UP000186108">
    <property type="component" value="Plasmid pR1CP1"/>
</dbReference>
<evidence type="ECO:0000256" key="2">
    <source>
        <dbReference type="ARBA" id="ARBA00022598"/>
    </source>
</evidence>